<evidence type="ECO:0000256" key="5">
    <source>
        <dbReference type="ARBA" id="ARBA00023242"/>
    </source>
</evidence>
<dbReference type="SUPFAM" id="SSF54171">
    <property type="entry name" value="DNA-binding domain"/>
    <property type="match status" value="1"/>
</dbReference>
<evidence type="ECO:0000256" key="3">
    <source>
        <dbReference type="ARBA" id="ARBA00023125"/>
    </source>
</evidence>
<feature type="compositionally biased region" description="Basic residues" evidence="6">
    <location>
        <begin position="34"/>
        <end position="50"/>
    </location>
</feature>
<dbReference type="AlphaFoldDB" id="A0AAN9LC52"/>
<evidence type="ECO:0000256" key="1">
    <source>
        <dbReference type="ARBA" id="ARBA00004123"/>
    </source>
</evidence>
<dbReference type="SMART" id="SM00380">
    <property type="entry name" value="AP2"/>
    <property type="match status" value="1"/>
</dbReference>
<dbReference type="PRINTS" id="PR00367">
    <property type="entry name" value="ETHRSPELEMNT"/>
</dbReference>
<evidence type="ECO:0000259" key="7">
    <source>
        <dbReference type="PROSITE" id="PS51032"/>
    </source>
</evidence>
<keyword evidence="9" id="KW-1185">Reference proteome</keyword>
<evidence type="ECO:0000313" key="8">
    <source>
        <dbReference type="EMBL" id="KAK7333104.1"/>
    </source>
</evidence>
<reference evidence="8 9" key="1">
    <citation type="submission" date="2024-01" db="EMBL/GenBank/DDBJ databases">
        <title>The genomes of 5 underutilized Papilionoideae crops provide insights into root nodulation and disease resistanc.</title>
        <authorList>
            <person name="Jiang F."/>
        </authorList>
    </citation>
    <scope>NUCLEOTIDE SEQUENCE [LARGE SCALE GENOMIC DNA]</scope>
    <source>
        <strain evidence="8">JINMINGXINNONG_FW02</strain>
        <tissue evidence="8">Leaves</tissue>
    </source>
</reference>
<dbReference type="GO" id="GO:0003700">
    <property type="term" value="F:DNA-binding transcription factor activity"/>
    <property type="evidence" value="ECO:0007669"/>
    <property type="project" value="InterPro"/>
</dbReference>
<feature type="compositionally biased region" description="Polar residues" evidence="6">
    <location>
        <begin position="1"/>
        <end position="15"/>
    </location>
</feature>
<dbReference type="PANTHER" id="PTHR31194:SF166">
    <property type="entry name" value="PATHOGENESIS-RELATED GENES TRANSCRIPTIONAL ACTIVATOR PTI6"/>
    <property type="match status" value="1"/>
</dbReference>
<dbReference type="GO" id="GO:0003677">
    <property type="term" value="F:DNA binding"/>
    <property type="evidence" value="ECO:0007669"/>
    <property type="project" value="UniProtKB-KW"/>
</dbReference>
<dbReference type="PIRSF" id="PIRSF038123">
    <property type="entry name" value="PTI6"/>
    <property type="match status" value="1"/>
</dbReference>
<proteinExistence type="predicted"/>
<keyword evidence="4" id="KW-0804">Transcription</keyword>
<dbReference type="GO" id="GO:0005634">
    <property type="term" value="C:nucleus"/>
    <property type="evidence" value="ECO:0007669"/>
    <property type="project" value="UniProtKB-SubCell"/>
</dbReference>
<dbReference type="Pfam" id="PF00847">
    <property type="entry name" value="AP2"/>
    <property type="match status" value="1"/>
</dbReference>
<feature type="compositionally biased region" description="Pro residues" evidence="6">
    <location>
        <begin position="94"/>
        <end position="103"/>
    </location>
</feature>
<dbReference type="Gene3D" id="3.30.730.10">
    <property type="entry name" value="AP2/ERF domain"/>
    <property type="match status" value="1"/>
</dbReference>
<dbReference type="InterPro" id="IPR001471">
    <property type="entry name" value="AP2/ERF_dom"/>
</dbReference>
<keyword evidence="3" id="KW-0238">DNA-binding</keyword>
<dbReference type="CDD" id="cd00018">
    <property type="entry name" value="AP2"/>
    <property type="match status" value="1"/>
</dbReference>
<evidence type="ECO:0000313" key="9">
    <source>
        <dbReference type="Proteomes" id="UP001374584"/>
    </source>
</evidence>
<dbReference type="Proteomes" id="UP001374584">
    <property type="component" value="Unassembled WGS sequence"/>
</dbReference>
<feature type="domain" description="AP2/ERF" evidence="7">
    <location>
        <begin position="130"/>
        <end position="187"/>
    </location>
</feature>
<accession>A0AAN9LC52</accession>
<evidence type="ECO:0000256" key="2">
    <source>
        <dbReference type="ARBA" id="ARBA00023015"/>
    </source>
</evidence>
<dbReference type="InterPro" id="IPR050913">
    <property type="entry name" value="AP2/ERF_ERF"/>
</dbReference>
<sequence length="278" mass="31254">MTHTYQPFISLQPTMNLHHPFNPPTSTTKFYTHPPRKTPKKPQHRHKKLLRVILTDHDATDSDSSGDDEAPKSPSKHKKVKREITHITINFPFIPQPPTPTPRVTPSFSTNPTPLTQPEKRPAAPRCRNKFRGVRQRPWGRWTAEIRDPIRRKRVWLGTFYTAEEAAAVYDEAALKLKGPDAVTNFPQAATGKRELQVSPPEAACSGEGFSSPTSVLAFCDGDSTPFDGFRYGEVDAFGFDIDAPFSLTDINLGVVSQRLAKEEFGEFDPDEFLTWPS</sequence>
<dbReference type="InterPro" id="IPR016177">
    <property type="entry name" value="DNA-bd_dom_sf"/>
</dbReference>
<feature type="region of interest" description="Disordered" evidence="6">
    <location>
        <begin position="1"/>
        <end position="125"/>
    </location>
</feature>
<organism evidence="8 9">
    <name type="scientific">Phaseolus coccineus</name>
    <name type="common">Scarlet runner bean</name>
    <name type="synonym">Phaseolus multiflorus</name>
    <dbReference type="NCBI Taxonomy" id="3886"/>
    <lineage>
        <taxon>Eukaryota</taxon>
        <taxon>Viridiplantae</taxon>
        <taxon>Streptophyta</taxon>
        <taxon>Embryophyta</taxon>
        <taxon>Tracheophyta</taxon>
        <taxon>Spermatophyta</taxon>
        <taxon>Magnoliopsida</taxon>
        <taxon>eudicotyledons</taxon>
        <taxon>Gunneridae</taxon>
        <taxon>Pentapetalae</taxon>
        <taxon>rosids</taxon>
        <taxon>fabids</taxon>
        <taxon>Fabales</taxon>
        <taxon>Fabaceae</taxon>
        <taxon>Papilionoideae</taxon>
        <taxon>50 kb inversion clade</taxon>
        <taxon>NPAAA clade</taxon>
        <taxon>indigoferoid/millettioid clade</taxon>
        <taxon>Phaseoleae</taxon>
        <taxon>Phaseolus</taxon>
    </lineage>
</organism>
<gene>
    <name evidence="8" type="ORF">VNO80_29867</name>
</gene>
<dbReference type="FunFam" id="3.30.730.10:FF:000001">
    <property type="entry name" value="Ethylene-responsive transcription factor 2"/>
    <property type="match status" value="1"/>
</dbReference>
<keyword evidence="2" id="KW-0805">Transcription regulation</keyword>
<dbReference type="EMBL" id="JAYMYR010000011">
    <property type="protein sequence ID" value="KAK7333104.1"/>
    <property type="molecule type" value="Genomic_DNA"/>
</dbReference>
<dbReference type="PANTHER" id="PTHR31194">
    <property type="entry name" value="SHN SHINE , DNA BINDING / TRANSCRIPTION FACTOR"/>
    <property type="match status" value="1"/>
</dbReference>
<keyword evidence="5" id="KW-0539">Nucleus</keyword>
<dbReference type="PROSITE" id="PS51032">
    <property type="entry name" value="AP2_ERF"/>
    <property type="match status" value="1"/>
</dbReference>
<name>A0AAN9LC52_PHACN</name>
<dbReference type="InterPro" id="IPR036955">
    <property type="entry name" value="AP2/ERF_dom_sf"/>
</dbReference>
<comment type="subcellular location">
    <subcellularLocation>
        <location evidence="1">Nucleus</location>
    </subcellularLocation>
</comment>
<evidence type="ECO:0000256" key="4">
    <source>
        <dbReference type="ARBA" id="ARBA00023163"/>
    </source>
</evidence>
<comment type="caution">
    <text evidence="8">The sequence shown here is derived from an EMBL/GenBank/DDBJ whole genome shotgun (WGS) entry which is preliminary data.</text>
</comment>
<evidence type="ECO:0000256" key="6">
    <source>
        <dbReference type="SAM" id="MobiDB-lite"/>
    </source>
</evidence>
<protein>
    <recommendedName>
        <fullName evidence="7">AP2/ERF domain-containing protein</fullName>
    </recommendedName>
</protein>